<evidence type="ECO:0000313" key="9">
    <source>
        <dbReference type="Proteomes" id="UP000765509"/>
    </source>
</evidence>
<dbReference type="EMBL" id="AVOT02076609">
    <property type="protein sequence ID" value="MBW0564944.1"/>
    <property type="molecule type" value="Genomic_DNA"/>
</dbReference>
<dbReference type="AlphaFoldDB" id="A0A9Q3JMV3"/>
<name>A0A9Q3JMV3_9BASI</name>
<keyword evidence="2" id="KW-0548">Nucleotidyltransferase</keyword>
<evidence type="ECO:0000256" key="4">
    <source>
        <dbReference type="ARBA" id="ARBA00022759"/>
    </source>
</evidence>
<proteinExistence type="predicted"/>
<protein>
    <recommendedName>
        <fullName evidence="7">Reverse transcriptase RNase H-like domain-containing protein</fullName>
    </recommendedName>
</protein>
<evidence type="ECO:0000256" key="2">
    <source>
        <dbReference type="ARBA" id="ARBA00022695"/>
    </source>
</evidence>
<organism evidence="8 9">
    <name type="scientific">Austropuccinia psidii MF-1</name>
    <dbReference type="NCBI Taxonomy" id="1389203"/>
    <lineage>
        <taxon>Eukaryota</taxon>
        <taxon>Fungi</taxon>
        <taxon>Dikarya</taxon>
        <taxon>Basidiomycota</taxon>
        <taxon>Pucciniomycotina</taxon>
        <taxon>Pucciniomycetes</taxon>
        <taxon>Pucciniales</taxon>
        <taxon>Sphaerophragmiaceae</taxon>
        <taxon>Austropuccinia</taxon>
    </lineage>
</organism>
<evidence type="ECO:0000259" key="7">
    <source>
        <dbReference type="Pfam" id="PF17917"/>
    </source>
</evidence>
<evidence type="ECO:0000256" key="1">
    <source>
        <dbReference type="ARBA" id="ARBA00022679"/>
    </source>
</evidence>
<reference evidence="8" key="1">
    <citation type="submission" date="2021-03" db="EMBL/GenBank/DDBJ databases">
        <title>Draft genome sequence of rust myrtle Austropuccinia psidii MF-1, a brazilian biotype.</title>
        <authorList>
            <person name="Quecine M.C."/>
            <person name="Pachon D.M.R."/>
            <person name="Bonatelli M.L."/>
            <person name="Correr F.H."/>
            <person name="Franceschini L.M."/>
            <person name="Leite T.F."/>
            <person name="Margarido G.R.A."/>
            <person name="Almeida C.A."/>
            <person name="Ferrarezi J.A."/>
            <person name="Labate C.A."/>
        </authorList>
    </citation>
    <scope>NUCLEOTIDE SEQUENCE</scope>
    <source>
        <strain evidence="8">MF-1</strain>
    </source>
</reference>
<feature type="domain" description="Reverse transcriptase RNase H-like" evidence="7">
    <location>
        <begin position="81"/>
        <end position="139"/>
    </location>
</feature>
<dbReference type="OrthoDB" id="5593162at2759"/>
<evidence type="ECO:0000313" key="8">
    <source>
        <dbReference type="EMBL" id="MBW0564944.1"/>
    </source>
</evidence>
<keyword evidence="5" id="KW-0378">Hydrolase</keyword>
<evidence type="ECO:0000256" key="3">
    <source>
        <dbReference type="ARBA" id="ARBA00022722"/>
    </source>
</evidence>
<evidence type="ECO:0000256" key="6">
    <source>
        <dbReference type="ARBA" id="ARBA00022918"/>
    </source>
</evidence>
<keyword evidence="9" id="KW-1185">Reference proteome</keyword>
<dbReference type="GO" id="GO:0003964">
    <property type="term" value="F:RNA-directed DNA polymerase activity"/>
    <property type="evidence" value="ECO:0007669"/>
    <property type="project" value="UniProtKB-KW"/>
</dbReference>
<dbReference type="Proteomes" id="UP000765509">
    <property type="component" value="Unassembled WGS sequence"/>
</dbReference>
<dbReference type="InterPro" id="IPR041373">
    <property type="entry name" value="RT_RNaseH"/>
</dbReference>
<dbReference type="GO" id="GO:0004519">
    <property type="term" value="F:endonuclease activity"/>
    <property type="evidence" value="ECO:0007669"/>
    <property type="project" value="UniProtKB-KW"/>
</dbReference>
<comment type="caution">
    <text evidence="8">The sequence shown here is derived from an EMBL/GenBank/DDBJ whole genome shotgun (WGS) entry which is preliminary data.</text>
</comment>
<gene>
    <name evidence="8" type="ORF">O181_104659</name>
</gene>
<evidence type="ECO:0000256" key="5">
    <source>
        <dbReference type="ARBA" id="ARBA00022801"/>
    </source>
</evidence>
<keyword evidence="6" id="KW-0695">RNA-directed DNA polymerase</keyword>
<accession>A0A9Q3JMV3</accession>
<keyword evidence="4" id="KW-0255">Endonuclease</keyword>
<sequence>MKEKLIDLLSKYKSSFATDKEPLGAMIGHEVDIILNVEKPYPPLLRRPAHPASPRAREALEVYIKELIDLGVLKKVGHIEQVEIDARGDGLGSALNPTQISNEKPVEEPICFISRQIKPTEARHGASQMECLCLVHMLRWKIAIQEYRGNMTIVYKSGNLHKNSDGLSIWALENTPENPAWVLSG</sequence>
<keyword evidence="1" id="KW-0808">Transferase</keyword>
<dbReference type="GO" id="GO:0016787">
    <property type="term" value="F:hydrolase activity"/>
    <property type="evidence" value="ECO:0007669"/>
    <property type="project" value="UniProtKB-KW"/>
</dbReference>
<keyword evidence="3" id="KW-0540">Nuclease</keyword>
<dbReference type="Pfam" id="PF17917">
    <property type="entry name" value="RT_RNaseH"/>
    <property type="match status" value="1"/>
</dbReference>